<comment type="similarity">
    <text evidence="8">In the N-terminal section; belongs to the DHNA family.</text>
</comment>
<dbReference type="EC" id="2.7.6.3" evidence="12"/>
<proteinExistence type="inferred from homology"/>
<comment type="catalytic activity">
    <reaction evidence="2">
        <text>6-hydroxymethyl-7,8-dihydropterin + ATP = (7,8-dihydropterin-6-yl)methyl diphosphate + AMP + H(+)</text>
        <dbReference type="Rhea" id="RHEA:11412"/>
        <dbReference type="ChEBI" id="CHEBI:15378"/>
        <dbReference type="ChEBI" id="CHEBI:30616"/>
        <dbReference type="ChEBI" id="CHEBI:44841"/>
        <dbReference type="ChEBI" id="CHEBI:72950"/>
        <dbReference type="ChEBI" id="CHEBI:456215"/>
        <dbReference type="EC" id="2.7.6.3"/>
    </reaction>
</comment>
<dbReference type="CDD" id="cd00739">
    <property type="entry name" value="DHPS"/>
    <property type="match status" value="1"/>
</dbReference>
<comment type="pathway">
    <text evidence="5">Cofactor biosynthesis; tetrahydrofolate biosynthesis; 7,8-dihydrofolate from 2-amino-4-hydroxy-6-hydroxymethyl-7,8-dihydropteridine diphosphate and 4-aminobenzoate: step 1/2.</text>
</comment>
<keyword evidence="16" id="KW-0418">Kinase</keyword>
<dbReference type="SUPFAM" id="SSF55083">
    <property type="entry name" value="6-hydroxymethyl-7,8-dihydropterin pyrophosphokinase, HPPK"/>
    <property type="match status" value="1"/>
</dbReference>
<comment type="caution">
    <text evidence="26">The sequence shown here is derived from an EMBL/GenBank/DDBJ whole genome shotgun (WGS) entry which is preliminary data.</text>
</comment>
<dbReference type="GO" id="GO:0046656">
    <property type="term" value="P:folic acid biosynthetic process"/>
    <property type="evidence" value="ECO:0007669"/>
    <property type="project" value="UniProtKB-KW"/>
</dbReference>
<evidence type="ECO:0000256" key="17">
    <source>
        <dbReference type="ARBA" id="ARBA00022840"/>
    </source>
</evidence>
<dbReference type="AlphaFoldDB" id="A0A9W8E1T8"/>
<evidence type="ECO:0000256" key="19">
    <source>
        <dbReference type="ARBA" id="ARBA00022909"/>
    </source>
</evidence>
<dbReference type="GO" id="GO:0046872">
    <property type="term" value="F:metal ion binding"/>
    <property type="evidence" value="ECO:0007669"/>
    <property type="project" value="UniProtKB-KW"/>
</dbReference>
<accession>A0A9W8E1T8</accession>
<evidence type="ECO:0000256" key="14">
    <source>
        <dbReference type="ARBA" id="ARBA00022723"/>
    </source>
</evidence>
<dbReference type="Gene3D" id="3.20.20.20">
    <property type="entry name" value="Dihydropteroate synthase-like"/>
    <property type="match status" value="1"/>
</dbReference>
<dbReference type="GO" id="GO:0004150">
    <property type="term" value="F:dihydroneopterin aldolase activity"/>
    <property type="evidence" value="ECO:0007669"/>
    <property type="project" value="UniProtKB-EC"/>
</dbReference>
<dbReference type="Pfam" id="PF01288">
    <property type="entry name" value="HPPK"/>
    <property type="match status" value="1"/>
</dbReference>
<keyword evidence="19" id="KW-0289">Folate biosynthesis</keyword>
<dbReference type="Proteomes" id="UP001150569">
    <property type="component" value="Unassembled WGS sequence"/>
</dbReference>
<dbReference type="SUPFAM" id="SSF51717">
    <property type="entry name" value="Dihydropteroate synthetase-like"/>
    <property type="match status" value="1"/>
</dbReference>
<dbReference type="InterPro" id="IPR011005">
    <property type="entry name" value="Dihydropteroate_synth-like_sf"/>
</dbReference>
<evidence type="ECO:0000256" key="7">
    <source>
        <dbReference type="ARBA" id="ARBA00005051"/>
    </source>
</evidence>
<dbReference type="Pfam" id="PF02152">
    <property type="entry name" value="FolB"/>
    <property type="match status" value="2"/>
</dbReference>
<dbReference type="NCBIfam" id="TIGR01496">
    <property type="entry name" value="DHPS"/>
    <property type="match status" value="1"/>
</dbReference>
<protein>
    <recommendedName>
        <fullName evidence="23">Folic acid synthesis protein FOL1</fullName>
        <ecNumber evidence="10">2.5.1.15</ecNumber>
        <ecNumber evidence="12">2.7.6.3</ecNumber>
        <ecNumber evidence="11">4.1.2.25</ecNumber>
    </recommendedName>
    <alternativeName>
        <fullName evidence="24">Folic acid synthesis protein fol1</fullName>
    </alternativeName>
</protein>
<dbReference type="InterPro" id="IPR006390">
    <property type="entry name" value="DHP_synth_dom"/>
</dbReference>
<dbReference type="NCBIfam" id="TIGR00526">
    <property type="entry name" value="folB_dom"/>
    <property type="match status" value="2"/>
</dbReference>
<comment type="catalytic activity">
    <reaction evidence="1">
        <text>(7,8-dihydropterin-6-yl)methyl diphosphate + 4-aminobenzoate = 7,8-dihydropteroate + diphosphate</text>
        <dbReference type="Rhea" id="RHEA:19949"/>
        <dbReference type="ChEBI" id="CHEBI:17836"/>
        <dbReference type="ChEBI" id="CHEBI:17839"/>
        <dbReference type="ChEBI" id="CHEBI:33019"/>
        <dbReference type="ChEBI" id="CHEBI:72950"/>
        <dbReference type="EC" id="2.5.1.15"/>
    </reaction>
</comment>
<dbReference type="InterPro" id="IPR006157">
    <property type="entry name" value="FolB_dom"/>
</dbReference>
<dbReference type="Pfam" id="PF00809">
    <property type="entry name" value="Pterin_bind"/>
    <property type="match status" value="1"/>
</dbReference>
<evidence type="ECO:0000259" key="25">
    <source>
        <dbReference type="PROSITE" id="PS50972"/>
    </source>
</evidence>
<evidence type="ECO:0000313" key="26">
    <source>
        <dbReference type="EMBL" id="KAJ1928987.1"/>
    </source>
</evidence>
<evidence type="ECO:0000256" key="16">
    <source>
        <dbReference type="ARBA" id="ARBA00022777"/>
    </source>
</evidence>
<dbReference type="InterPro" id="IPR000550">
    <property type="entry name" value="Hppk"/>
</dbReference>
<gene>
    <name evidence="26" type="primary">FOL1_1</name>
    <name evidence="26" type="ORF">IWQ60_001579</name>
</gene>
<keyword evidence="20" id="KW-0511">Multifunctional enzyme</keyword>
<keyword evidence="15" id="KW-0547">Nucleotide-binding</keyword>
<evidence type="ECO:0000256" key="6">
    <source>
        <dbReference type="ARBA" id="ARBA00005013"/>
    </source>
</evidence>
<dbReference type="GO" id="GO:0016301">
    <property type="term" value="F:kinase activity"/>
    <property type="evidence" value="ECO:0007669"/>
    <property type="project" value="UniProtKB-KW"/>
</dbReference>
<evidence type="ECO:0000256" key="20">
    <source>
        <dbReference type="ARBA" id="ARBA00023268"/>
    </source>
</evidence>
<dbReference type="GO" id="GO:0046654">
    <property type="term" value="P:tetrahydrofolate biosynthetic process"/>
    <property type="evidence" value="ECO:0007669"/>
    <property type="project" value="TreeGrafter"/>
</dbReference>
<keyword evidence="14" id="KW-0479">Metal-binding</keyword>
<evidence type="ECO:0000256" key="4">
    <source>
        <dbReference type="ARBA" id="ARBA00001946"/>
    </source>
</evidence>
<comment type="cofactor">
    <cofactor evidence="4">
        <name>Mg(2+)</name>
        <dbReference type="ChEBI" id="CHEBI:18420"/>
    </cofactor>
</comment>
<dbReference type="Gene3D" id="3.30.1130.10">
    <property type="match status" value="2"/>
</dbReference>
<dbReference type="PROSITE" id="PS00792">
    <property type="entry name" value="DHPS_1"/>
    <property type="match status" value="1"/>
</dbReference>
<evidence type="ECO:0000256" key="22">
    <source>
        <dbReference type="ARBA" id="ARBA00061548"/>
    </source>
</evidence>
<dbReference type="GO" id="GO:0004156">
    <property type="term" value="F:dihydropteroate synthase activity"/>
    <property type="evidence" value="ECO:0007669"/>
    <property type="project" value="UniProtKB-EC"/>
</dbReference>
<sequence>MEPLDQIVIRNLTLRNIIGVDSWERVKRQPVVVSVQVATESIEAAARHDRVADTVNYGTLCKAVTAFSEASAFRSVEALAFGILRICLDHPRSRRATVKIEKPSALLHAAAAGVELTRTREEIPGLINTAQVVAAPIPANRLDRIFVRDLRLSTVVGVNPWEREATQIVVVNLDLWVTLSAAALTGDHVPEQHNYRTIVRTVSQYVEQSRFKTVEALASAIARISIVRCQVDRITVRVEKPSALSFAEGAGVEITRTRQSVLGDVAPTETPAGEDELTASATLPHTAYIALGSNLGDSVGAIHQALDRLHDGGHIQVLDTSFLYRTEPMYNVDQPQFLNCVVRVDTRLSPARLLGLLKGIEVDLGRDLEQARLAPNGPRPIDLDILLYDRQIVDTPDLQIPHPRIAERLFVLFPLCDLAPHVEHPTLFQTCRQLLKLRLHVEPASGIERVFPLAGRVYSWRERTYLMGILNCTPDSFSDGGRYSDPQAALAHALQLAANGADFIDIGGQSTRPNAIDVVPADEVARVIPVVQLLRESGVSTPLSIDTFSSEVAEAALAAGADMLNDVSAGTRDPRILAVAARYRVPICLMHMRGDARTMMGLTDYEETSMSTAADPSSVVRAVASELQLAVQRALRAGIYRWHIIVDPGIGFAKTLEQDLDLLRHLPHLTDADSPLPGFPVLVGTSRKKFIGRITEKEVPADRVWGTAATCAAAVAGGCRILRVHDVAEMRDVVKVSDRIWSPTV</sequence>
<evidence type="ECO:0000256" key="8">
    <source>
        <dbReference type="ARBA" id="ARBA00009640"/>
    </source>
</evidence>
<dbReference type="SUPFAM" id="SSF55620">
    <property type="entry name" value="Tetrahydrobiopterin biosynthesis enzymes-like"/>
    <property type="match status" value="2"/>
</dbReference>
<dbReference type="GO" id="GO:0005524">
    <property type="term" value="F:ATP binding"/>
    <property type="evidence" value="ECO:0007669"/>
    <property type="project" value="UniProtKB-KW"/>
</dbReference>
<evidence type="ECO:0000256" key="13">
    <source>
        <dbReference type="ARBA" id="ARBA00022679"/>
    </source>
</evidence>
<evidence type="ECO:0000256" key="5">
    <source>
        <dbReference type="ARBA" id="ARBA00004763"/>
    </source>
</evidence>
<dbReference type="PANTHER" id="PTHR20941:SF1">
    <property type="entry name" value="FOLIC ACID SYNTHESIS PROTEIN FOL1"/>
    <property type="match status" value="1"/>
</dbReference>
<comment type="function">
    <text evidence="21">Catalyzes three sequential steps of tetrahydrofolate biosynthesis.</text>
</comment>
<keyword evidence="18" id="KW-0460">Magnesium</keyword>
<evidence type="ECO:0000256" key="2">
    <source>
        <dbReference type="ARBA" id="ARBA00000198"/>
    </source>
</evidence>
<dbReference type="InterPro" id="IPR045031">
    <property type="entry name" value="DHP_synth-like"/>
</dbReference>
<evidence type="ECO:0000256" key="9">
    <source>
        <dbReference type="ARBA" id="ARBA00009951"/>
    </source>
</evidence>
<evidence type="ECO:0000256" key="24">
    <source>
        <dbReference type="ARBA" id="ARBA00068111"/>
    </source>
</evidence>
<evidence type="ECO:0000313" key="27">
    <source>
        <dbReference type="Proteomes" id="UP001150569"/>
    </source>
</evidence>
<comment type="pathway">
    <text evidence="6">Cofactor biosynthesis; tetrahydrofolate biosynthesis; 2-amino-4-hydroxy-6-hydroxymethyl-7,8-dihydropteridine diphosphate from 7,8-dihydroneopterin triphosphate: step 3/4.</text>
</comment>
<dbReference type="SMART" id="SM00905">
    <property type="entry name" value="FolB"/>
    <property type="match status" value="2"/>
</dbReference>
<dbReference type="EMBL" id="JANBPT010000052">
    <property type="protein sequence ID" value="KAJ1928987.1"/>
    <property type="molecule type" value="Genomic_DNA"/>
</dbReference>
<dbReference type="CDD" id="cd00483">
    <property type="entry name" value="HPPK"/>
    <property type="match status" value="1"/>
</dbReference>
<organism evidence="26 27">
    <name type="scientific">Tieghemiomyces parasiticus</name>
    <dbReference type="NCBI Taxonomy" id="78921"/>
    <lineage>
        <taxon>Eukaryota</taxon>
        <taxon>Fungi</taxon>
        <taxon>Fungi incertae sedis</taxon>
        <taxon>Zoopagomycota</taxon>
        <taxon>Kickxellomycotina</taxon>
        <taxon>Dimargaritomycetes</taxon>
        <taxon>Dimargaritales</taxon>
        <taxon>Dimargaritaceae</taxon>
        <taxon>Tieghemiomyces</taxon>
    </lineage>
</organism>
<keyword evidence="17" id="KW-0067">ATP-binding</keyword>
<evidence type="ECO:0000256" key="12">
    <source>
        <dbReference type="ARBA" id="ARBA00013253"/>
    </source>
</evidence>
<comment type="similarity">
    <text evidence="22">In the central section; belongs to the HPPK family.</text>
</comment>
<dbReference type="CDD" id="cd00534">
    <property type="entry name" value="DHNA_DHNTPE"/>
    <property type="match status" value="2"/>
</dbReference>
<dbReference type="InterPro" id="IPR035907">
    <property type="entry name" value="Hppk_sf"/>
</dbReference>
<evidence type="ECO:0000256" key="15">
    <source>
        <dbReference type="ARBA" id="ARBA00022741"/>
    </source>
</evidence>
<dbReference type="EC" id="4.1.2.25" evidence="11"/>
<comment type="catalytic activity">
    <reaction evidence="3">
        <text>7,8-dihydroneopterin = 6-hydroxymethyl-7,8-dihydropterin + glycolaldehyde</text>
        <dbReference type="Rhea" id="RHEA:10540"/>
        <dbReference type="ChEBI" id="CHEBI:17001"/>
        <dbReference type="ChEBI" id="CHEBI:17071"/>
        <dbReference type="ChEBI" id="CHEBI:44841"/>
        <dbReference type="EC" id="4.1.2.25"/>
    </reaction>
</comment>
<evidence type="ECO:0000256" key="1">
    <source>
        <dbReference type="ARBA" id="ARBA00000012"/>
    </source>
</evidence>
<dbReference type="GO" id="GO:0005740">
    <property type="term" value="C:mitochondrial envelope"/>
    <property type="evidence" value="ECO:0007669"/>
    <property type="project" value="TreeGrafter"/>
</dbReference>
<evidence type="ECO:0000256" key="21">
    <source>
        <dbReference type="ARBA" id="ARBA00058009"/>
    </source>
</evidence>
<keyword evidence="27" id="KW-1185">Reference proteome</keyword>
<evidence type="ECO:0000256" key="23">
    <source>
        <dbReference type="ARBA" id="ARBA00067568"/>
    </source>
</evidence>
<dbReference type="Gene3D" id="3.30.70.560">
    <property type="entry name" value="7,8-Dihydro-6-hydroxymethylpterin-pyrophosphokinase HPPK"/>
    <property type="match status" value="1"/>
</dbReference>
<dbReference type="FunFam" id="3.20.20.20:FF:000006">
    <property type="entry name" value="Dihydropteroate synthase"/>
    <property type="match status" value="1"/>
</dbReference>
<evidence type="ECO:0000256" key="3">
    <source>
        <dbReference type="ARBA" id="ARBA00001353"/>
    </source>
</evidence>
<evidence type="ECO:0000256" key="11">
    <source>
        <dbReference type="ARBA" id="ARBA00013043"/>
    </source>
</evidence>
<dbReference type="GO" id="GO:0003848">
    <property type="term" value="F:2-amino-4-hydroxy-6-hydroxymethyldihydropteridine diphosphokinase activity"/>
    <property type="evidence" value="ECO:0007669"/>
    <property type="project" value="UniProtKB-EC"/>
</dbReference>
<dbReference type="InterPro" id="IPR000489">
    <property type="entry name" value="Pterin-binding_dom"/>
</dbReference>
<evidence type="ECO:0000256" key="18">
    <source>
        <dbReference type="ARBA" id="ARBA00022842"/>
    </source>
</evidence>
<dbReference type="PANTHER" id="PTHR20941">
    <property type="entry name" value="FOLATE SYNTHESIS PROTEINS"/>
    <property type="match status" value="1"/>
</dbReference>
<comment type="similarity">
    <text evidence="9">In the C-terminal section; belongs to the DHPS family.</text>
</comment>
<dbReference type="PROSITE" id="PS50972">
    <property type="entry name" value="PTERIN_BINDING"/>
    <property type="match status" value="1"/>
</dbReference>
<reference evidence="26" key="1">
    <citation type="submission" date="2022-07" db="EMBL/GenBank/DDBJ databases">
        <title>Phylogenomic reconstructions and comparative analyses of Kickxellomycotina fungi.</title>
        <authorList>
            <person name="Reynolds N.K."/>
            <person name="Stajich J.E."/>
            <person name="Barry K."/>
            <person name="Grigoriev I.V."/>
            <person name="Crous P."/>
            <person name="Smith M.E."/>
        </authorList>
    </citation>
    <scope>NUCLEOTIDE SEQUENCE</scope>
    <source>
        <strain evidence="26">RSA 861</strain>
    </source>
</reference>
<dbReference type="InterPro" id="IPR043133">
    <property type="entry name" value="GTP-CH-I_C/QueF"/>
</dbReference>
<evidence type="ECO:0000256" key="10">
    <source>
        <dbReference type="ARBA" id="ARBA00012458"/>
    </source>
</evidence>
<comment type="pathway">
    <text evidence="7">Cofactor biosynthesis; tetrahydrofolate biosynthesis; 2-amino-4-hydroxy-6-hydroxymethyl-7,8-dihydropteridine diphosphate from 7,8-dihydroneopterin triphosphate: step 4/4.</text>
</comment>
<dbReference type="EC" id="2.5.1.15" evidence="10"/>
<name>A0A9W8E1T8_9FUNG</name>
<dbReference type="OrthoDB" id="615426at2759"/>
<dbReference type="NCBIfam" id="TIGR01498">
    <property type="entry name" value="folK"/>
    <property type="match status" value="1"/>
</dbReference>
<keyword evidence="13" id="KW-0808">Transferase</keyword>
<feature type="domain" description="Pterin-binding" evidence="25">
    <location>
        <begin position="464"/>
        <end position="735"/>
    </location>
</feature>